<dbReference type="SUPFAM" id="SSF53335">
    <property type="entry name" value="S-adenosyl-L-methionine-dependent methyltransferases"/>
    <property type="match status" value="1"/>
</dbReference>
<evidence type="ECO:0000256" key="4">
    <source>
        <dbReference type="ARBA" id="ARBA00047942"/>
    </source>
</evidence>
<keyword evidence="2 10" id="KW-0489">Methyltransferase</keyword>
<dbReference type="GO" id="GO:0003676">
    <property type="term" value="F:nucleic acid binding"/>
    <property type="evidence" value="ECO:0007669"/>
    <property type="project" value="InterPro"/>
</dbReference>
<dbReference type="EMBL" id="CP039690">
    <property type="protein sequence ID" value="QCI67731.1"/>
    <property type="molecule type" value="Genomic_DNA"/>
</dbReference>
<name>A0A4D7B481_9HYPH</name>
<comment type="catalytic activity">
    <reaction evidence="4">
        <text>a 2'-deoxyadenosine in DNA + S-adenosyl-L-methionine = an N(6)-methyl-2'-deoxyadenosine in DNA + S-adenosyl-L-homocysteine + H(+)</text>
        <dbReference type="Rhea" id="RHEA:15197"/>
        <dbReference type="Rhea" id="RHEA-COMP:12418"/>
        <dbReference type="Rhea" id="RHEA-COMP:12419"/>
        <dbReference type="ChEBI" id="CHEBI:15378"/>
        <dbReference type="ChEBI" id="CHEBI:57856"/>
        <dbReference type="ChEBI" id="CHEBI:59789"/>
        <dbReference type="ChEBI" id="CHEBI:90615"/>
        <dbReference type="ChEBI" id="CHEBI:90616"/>
        <dbReference type="EC" id="2.1.1.72"/>
    </reaction>
</comment>
<dbReference type="GO" id="GO:0032259">
    <property type="term" value="P:methylation"/>
    <property type="evidence" value="ECO:0007669"/>
    <property type="project" value="UniProtKB-KW"/>
</dbReference>
<keyword evidence="11" id="KW-1185">Reference proteome</keyword>
<dbReference type="InterPro" id="IPR046819">
    <property type="entry name" value="MmeI_hel"/>
</dbReference>
<gene>
    <name evidence="10" type="ORF">E8M01_28025</name>
</gene>
<reference evidence="10 11" key="1">
    <citation type="submission" date="2019-04" db="EMBL/GenBank/DDBJ databases">
        <title>Phreatobacter aquaticus sp. nov.</title>
        <authorList>
            <person name="Choi A."/>
        </authorList>
    </citation>
    <scope>NUCLEOTIDE SEQUENCE [LARGE SCALE GENOMIC DNA]</scope>
    <source>
        <strain evidence="10 11">KCTC 52518</strain>
    </source>
</reference>
<keyword evidence="3 10" id="KW-0808">Transferase</keyword>
<feature type="domain" description="MmeI-like target recognition" evidence="8">
    <location>
        <begin position="779"/>
        <end position="969"/>
    </location>
</feature>
<accession>A0A4D7B481</accession>
<dbReference type="OrthoDB" id="9806213at2"/>
<evidence type="ECO:0000256" key="2">
    <source>
        <dbReference type="ARBA" id="ARBA00022603"/>
    </source>
</evidence>
<feature type="region of interest" description="Disordered" evidence="5">
    <location>
        <begin position="1"/>
        <end position="28"/>
    </location>
</feature>
<proteinExistence type="predicted"/>
<sequence>MSPPPDQRTDPFAPSRFIGRWKGASGTERGDAQTFLNELCQLIGVDQPHDHREKGLPADDYCFERPVRFRYEDGSTSPGRIDLYRKGSFVLEAKQSTKRQKGGDTYDQLSFMLEGDGGGVAVKERPRAKAVASSWDVLMRSAKRQAEDYARALDEWPPFIIVVDVGHTIEVYADFARQGKNYAQFPNRNEFRITMDDLQRQEVRDRLRDIWTAPLTLDPATRAAEVTQGIAALLAKMTQSLEARAKLEDPTQKAENAYRISKFLMRCIFAMFAEDIGLLPAGGFLQLIELYKGRADRFHHAANDFFDKMDKGGHMAAIQADIRRFNGGLFREAITVPITEDELGLLEQAARRDWRNVEPAIFGTLLEQALSERERSSLGAHYTPRAYVERLVVPTIVEPLREDWDIVQSDAIGKFLEGNAPAAREAVKQFHDCLCDTLVLDPACGTGNFLYVALELMKRLEGEVLDFLKELGEPSEPLRTIDPHQFLGIEKNPRAVPIAELVLWIGFIQWWFRTRERAVIQEPILKDFGTIKVGDAVLAFDREELLKDDSGRFITRADPDATKLHPITGEAIPDPDVRLPVYRYVSPRPAKWPMVDFIVGNPPFIGGKDIRAELGDGYVAALWKSRGKKTDSIDFVMYWWDMAATMLRAKGTRLRRFGFITTNSITQKFSRRVLERHLKAPKNPISLLFAVPDHPWVKSGRSTGRRAAVRIAMTVAERGEREGQLAEVIGEDQLDTDQPRVELRSMLGRISPDLNLGADITATNALRSNEGMASPGVKLHGDGFIITPQQARAFGLGRDAGLEDHIREYRNGRDLASRPRRVMVIDLFGLPEDVVRQRFPALWQRLSETVRPAREAQAAKSPTADAISYRENWWLFGKPRQELRPALVGLPRFIATVETSKHRFFELLPGSVLPDNMLICVATADAFHMGVLSSRLHIVWALRAGGWLGVGNDPRYSKSRCFDPFPFPDATEPQKLAIRTLAEELDSLRKRVLADHDFLTMTKLYNVRDKLLKGEPLDESDRAIHEAGSVGVVHEVHQRIDRAVADAYGWPADLTDEAILARLVALNAERAEEERNGLVRWLRPDYQAARFGEGRSARKEAQLEADLDAPTAGRPGLPTKDPDLLAELRRTLRGIGRPAEAKDIAIRFKEGGRATRRVERGLQLLAAAGVARRSPQGWFVLSQ</sequence>
<dbReference type="REBASE" id="311295">
    <property type="entry name" value="Pst52518ORF28025P"/>
</dbReference>
<dbReference type="Proteomes" id="UP000298781">
    <property type="component" value="Chromosome"/>
</dbReference>
<dbReference type="InterPro" id="IPR046817">
    <property type="entry name" value="MmeI_N"/>
</dbReference>
<evidence type="ECO:0000313" key="11">
    <source>
        <dbReference type="Proteomes" id="UP000298781"/>
    </source>
</evidence>
<evidence type="ECO:0000259" key="9">
    <source>
        <dbReference type="Pfam" id="PF20473"/>
    </source>
</evidence>
<organism evidence="10 11">
    <name type="scientific">Phreatobacter stygius</name>
    <dbReference type="NCBI Taxonomy" id="1940610"/>
    <lineage>
        <taxon>Bacteria</taxon>
        <taxon>Pseudomonadati</taxon>
        <taxon>Pseudomonadota</taxon>
        <taxon>Alphaproteobacteria</taxon>
        <taxon>Hyphomicrobiales</taxon>
        <taxon>Phreatobacteraceae</taxon>
        <taxon>Phreatobacter</taxon>
    </lineage>
</organism>
<dbReference type="InterPro" id="IPR002052">
    <property type="entry name" value="DNA_methylase_N6_adenine_CS"/>
</dbReference>
<evidence type="ECO:0000259" key="7">
    <source>
        <dbReference type="Pfam" id="PF20465"/>
    </source>
</evidence>
<evidence type="ECO:0000259" key="8">
    <source>
        <dbReference type="Pfam" id="PF20466"/>
    </source>
</evidence>
<dbReference type="KEGG" id="pstg:E8M01_28025"/>
<dbReference type="RefSeq" id="WP_136963159.1">
    <property type="nucleotide sequence ID" value="NZ_CP039690.1"/>
</dbReference>
<dbReference type="Pfam" id="PF20465">
    <property type="entry name" value="MmeI_hel"/>
    <property type="match status" value="1"/>
</dbReference>
<evidence type="ECO:0000256" key="3">
    <source>
        <dbReference type="ARBA" id="ARBA00022679"/>
    </source>
</evidence>
<evidence type="ECO:0000256" key="1">
    <source>
        <dbReference type="ARBA" id="ARBA00011900"/>
    </source>
</evidence>
<dbReference type="PANTHER" id="PTHR33841">
    <property type="entry name" value="DNA METHYLTRANSFERASE YEEA-RELATED"/>
    <property type="match status" value="1"/>
</dbReference>
<dbReference type="PANTHER" id="PTHR33841:SF1">
    <property type="entry name" value="DNA METHYLTRANSFERASE A"/>
    <property type="match status" value="1"/>
</dbReference>
<dbReference type="Gene3D" id="3.40.50.150">
    <property type="entry name" value="Vaccinia Virus protein VP39"/>
    <property type="match status" value="1"/>
</dbReference>
<feature type="domain" description="MmeI-like DNA-methyltransferase" evidence="9">
    <location>
        <begin position="424"/>
        <end position="704"/>
    </location>
</feature>
<dbReference type="Pfam" id="PF20473">
    <property type="entry name" value="MmeI_Mtase"/>
    <property type="match status" value="1"/>
</dbReference>
<dbReference type="InterPro" id="IPR046816">
    <property type="entry name" value="MmeI_Mtase"/>
</dbReference>
<feature type="compositionally biased region" description="Basic and acidic residues" evidence="5">
    <location>
        <begin position="1093"/>
        <end position="1102"/>
    </location>
</feature>
<evidence type="ECO:0000313" key="10">
    <source>
        <dbReference type="EMBL" id="QCI67731.1"/>
    </source>
</evidence>
<evidence type="ECO:0000259" key="6">
    <source>
        <dbReference type="Pfam" id="PF20464"/>
    </source>
</evidence>
<dbReference type="AlphaFoldDB" id="A0A4D7B481"/>
<feature type="region of interest" description="Disordered" evidence="5">
    <location>
        <begin position="1093"/>
        <end position="1122"/>
    </location>
</feature>
<protein>
    <recommendedName>
        <fullName evidence="1">site-specific DNA-methyltransferase (adenine-specific)</fullName>
        <ecNumber evidence="1">2.1.1.72</ecNumber>
    </recommendedName>
</protein>
<dbReference type="InterPro" id="IPR050953">
    <property type="entry name" value="N4_N6_ade-DNA_methylase"/>
</dbReference>
<dbReference type="PROSITE" id="PS00092">
    <property type="entry name" value="N6_MTASE"/>
    <property type="match status" value="1"/>
</dbReference>
<dbReference type="Pfam" id="PF20466">
    <property type="entry name" value="MmeI_TRD"/>
    <property type="match status" value="1"/>
</dbReference>
<dbReference type="Pfam" id="PF20464">
    <property type="entry name" value="MmeI_N"/>
    <property type="match status" value="1"/>
</dbReference>
<dbReference type="EC" id="2.1.1.72" evidence="1"/>
<feature type="domain" description="MmeI-like N-terminal" evidence="6">
    <location>
        <begin position="17"/>
        <end position="243"/>
    </location>
</feature>
<dbReference type="InterPro" id="IPR029063">
    <property type="entry name" value="SAM-dependent_MTases_sf"/>
</dbReference>
<evidence type="ECO:0000256" key="5">
    <source>
        <dbReference type="SAM" id="MobiDB-lite"/>
    </source>
</evidence>
<dbReference type="GO" id="GO:0009007">
    <property type="term" value="F:site-specific DNA-methyltransferase (adenine-specific) activity"/>
    <property type="evidence" value="ECO:0007669"/>
    <property type="project" value="UniProtKB-EC"/>
</dbReference>
<dbReference type="InterPro" id="IPR046820">
    <property type="entry name" value="MmeI_TRD"/>
</dbReference>
<dbReference type="PRINTS" id="PR00507">
    <property type="entry name" value="N12N6MTFRASE"/>
</dbReference>
<feature type="domain" description="MmeI-like helicase spacer" evidence="7">
    <location>
        <begin position="260"/>
        <end position="330"/>
    </location>
</feature>